<dbReference type="EC" id="3.1.1.11" evidence="4 15"/>
<dbReference type="FunFam" id="2.160.20.10:FF:000033">
    <property type="entry name" value="Pectinesterase"/>
    <property type="match status" value="1"/>
</dbReference>
<evidence type="ECO:0000256" key="12">
    <source>
        <dbReference type="ARBA" id="ARBA00047928"/>
    </source>
</evidence>
<evidence type="ECO:0000313" key="17">
    <source>
        <dbReference type="EMBL" id="JAD67283.1"/>
    </source>
</evidence>
<accession>A0A0A9BYI8</accession>
<dbReference type="InterPro" id="IPR033131">
    <property type="entry name" value="Pectinesterase_Asp_AS"/>
</dbReference>
<feature type="domain" description="Pectinesterase catalytic" evidence="16">
    <location>
        <begin position="84"/>
        <end position="374"/>
    </location>
</feature>
<dbReference type="InterPro" id="IPR011050">
    <property type="entry name" value="Pectin_lyase_fold/virulence"/>
</dbReference>
<comment type="catalytic activity">
    <reaction evidence="12 15">
        <text>[(1-&gt;4)-alpha-D-galacturonosyl methyl ester](n) + n H2O = [(1-&gt;4)-alpha-D-galacturonosyl](n) + n methanol + n H(+)</text>
        <dbReference type="Rhea" id="RHEA:22380"/>
        <dbReference type="Rhea" id="RHEA-COMP:14570"/>
        <dbReference type="Rhea" id="RHEA-COMP:14573"/>
        <dbReference type="ChEBI" id="CHEBI:15377"/>
        <dbReference type="ChEBI" id="CHEBI:15378"/>
        <dbReference type="ChEBI" id="CHEBI:17790"/>
        <dbReference type="ChEBI" id="CHEBI:140522"/>
        <dbReference type="ChEBI" id="CHEBI:140523"/>
        <dbReference type="EC" id="3.1.1.11"/>
    </reaction>
</comment>
<evidence type="ECO:0000256" key="2">
    <source>
        <dbReference type="ARBA" id="ARBA00005184"/>
    </source>
</evidence>
<feature type="chain" id="PRO_5005109599" description="Pectinesterase" evidence="15">
    <location>
        <begin position="22"/>
        <end position="409"/>
    </location>
</feature>
<comment type="function">
    <text evidence="13">Acts in the modification of cell walls via demethylesterification of cell wall pectin.</text>
</comment>
<dbReference type="GO" id="GO:0045490">
    <property type="term" value="P:pectin catabolic process"/>
    <property type="evidence" value="ECO:0007669"/>
    <property type="project" value="UniProtKB-UniRule"/>
</dbReference>
<dbReference type="PANTHER" id="PTHR31321:SF73">
    <property type="entry name" value="PECTINESTERASE 14-RELATED"/>
    <property type="match status" value="1"/>
</dbReference>
<keyword evidence="11" id="KW-0961">Cell wall biogenesis/degradation</keyword>
<dbReference type="Gene3D" id="2.160.20.10">
    <property type="entry name" value="Single-stranded right-handed beta-helix, Pectin lyase-like"/>
    <property type="match status" value="1"/>
</dbReference>
<comment type="subcellular location">
    <subcellularLocation>
        <location evidence="1">Secreted</location>
        <location evidence="1">Cell wall</location>
    </subcellularLocation>
</comment>
<evidence type="ECO:0000256" key="10">
    <source>
        <dbReference type="ARBA" id="ARBA00023180"/>
    </source>
</evidence>
<dbReference type="SUPFAM" id="SSF51126">
    <property type="entry name" value="Pectin lyase-like"/>
    <property type="match status" value="1"/>
</dbReference>
<comment type="similarity">
    <text evidence="3">Belongs to the pectinesterase family.</text>
</comment>
<dbReference type="InterPro" id="IPR012334">
    <property type="entry name" value="Pectin_lyas_fold"/>
</dbReference>
<protein>
    <recommendedName>
        <fullName evidence="4 15">Pectinesterase</fullName>
        <ecNumber evidence="4 15">3.1.1.11</ecNumber>
    </recommendedName>
</protein>
<comment type="pathway">
    <text evidence="2 15">Glycan metabolism; pectin degradation; 2-dehydro-3-deoxy-D-gluconate from pectin: step 1/5.</text>
</comment>
<evidence type="ECO:0000256" key="13">
    <source>
        <dbReference type="ARBA" id="ARBA00057335"/>
    </source>
</evidence>
<feature type="active site" evidence="14">
    <location>
        <position position="237"/>
    </location>
</feature>
<proteinExistence type="inferred from homology"/>
<name>A0A0A9BYI8_ARUDO</name>
<evidence type="ECO:0000256" key="3">
    <source>
        <dbReference type="ARBA" id="ARBA00008891"/>
    </source>
</evidence>
<keyword evidence="9 15" id="KW-0063">Aspartyl esterase</keyword>
<dbReference type="EMBL" id="GBRH01230612">
    <property type="protein sequence ID" value="JAD67283.1"/>
    <property type="molecule type" value="Transcribed_RNA"/>
</dbReference>
<dbReference type="GO" id="GO:0042545">
    <property type="term" value="P:cell wall modification"/>
    <property type="evidence" value="ECO:0007669"/>
    <property type="project" value="UniProtKB-UniRule"/>
</dbReference>
<dbReference type="PROSITE" id="PS00503">
    <property type="entry name" value="PECTINESTERASE_2"/>
    <property type="match status" value="1"/>
</dbReference>
<evidence type="ECO:0000256" key="9">
    <source>
        <dbReference type="ARBA" id="ARBA00023085"/>
    </source>
</evidence>
<dbReference type="InterPro" id="IPR000070">
    <property type="entry name" value="Pectinesterase_cat"/>
</dbReference>
<evidence type="ECO:0000256" key="4">
    <source>
        <dbReference type="ARBA" id="ARBA00013229"/>
    </source>
</evidence>
<dbReference type="Pfam" id="PF01095">
    <property type="entry name" value="Pectinesterase"/>
    <property type="match status" value="1"/>
</dbReference>
<keyword evidence="10" id="KW-0325">Glycoprotein</keyword>
<dbReference type="PANTHER" id="PTHR31321">
    <property type="entry name" value="ACYL-COA THIOESTER HYDROLASE YBHC-RELATED"/>
    <property type="match status" value="1"/>
</dbReference>
<organism evidence="17">
    <name type="scientific">Arundo donax</name>
    <name type="common">Giant reed</name>
    <name type="synonym">Donax arundinaceus</name>
    <dbReference type="NCBI Taxonomy" id="35708"/>
    <lineage>
        <taxon>Eukaryota</taxon>
        <taxon>Viridiplantae</taxon>
        <taxon>Streptophyta</taxon>
        <taxon>Embryophyta</taxon>
        <taxon>Tracheophyta</taxon>
        <taxon>Spermatophyta</taxon>
        <taxon>Magnoliopsida</taxon>
        <taxon>Liliopsida</taxon>
        <taxon>Poales</taxon>
        <taxon>Poaceae</taxon>
        <taxon>PACMAD clade</taxon>
        <taxon>Arundinoideae</taxon>
        <taxon>Arundineae</taxon>
        <taxon>Arundo</taxon>
    </lineage>
</organism>
<dbReference type="AlphaFoldDB" id="A0A0A9BYI8"/>
<keyword evidence="5" id="KW-0134">Cell wall</keyword>
<reference evidence="17" key="2">
    <citation type="journal article" date="2015" name="Data Brief">
        <title>Shoot transcriptome of the giant reed, Arundo donax.</title>
        <authorList>
            <person name="Barrero R.A."/>
            <person name="Guerrero F.D."/>
            <person name="Moolhuijzen P."/>
            <person name="Goolsby J.A."/>
            <person name="Tidwell J."/>
            <person name="Bellgard S.E."/>
            <person name="Bellgard M.I."/>
        </authorList>
    </citation>
    <scope>NUCLEOTIDE SEQUENCE</scope>
    <source>
        <tissue evidence="17">Shoot tissue taken approximately 20 cm above the soil surface</tissue>
    </source>
</reference>
<evidence type="ECO:0000256" key="11">
    <source>
        <dbReference type="ARBA" id="ARBA00023316"/>
    </source>
</evidence>
<dbReference type="GO" id="GO:0030599">
    <property type="term" value="F:pectinesterase activity"/>
    <property type="evidence" value="ECO:0007669"/>
    <property type="project" value="UniProtKB-UniRule"/>
</dbReference>
<evidence type="ECO:0000256" key="7">
    <source>
        <dbReference type="ARBA" id="ARBA00022729"/>
    </source>
</evidence>
<evidence type="ECO:0000256" key="8">
    <source>
        <dbReference type="ARBA" id="ARBA00022801"/>
    </source>
</evidence>
<evidence type="ECO:0000256" key="15">
    <source>
        <dbReference type="RuleBase" id="RU000589"/>
    </source>
</evidence>
<keyword evidence="8 15" id="KW-0378">Hydrolase</keyword>
<evidence type="ECO:0000256" key="1">
    <source>
        <dbReference type="ARBA" id="ARBA00004191"/>
    </source>
</evidence>
<feature type="signal peptide" evidence="15">
    <location>
        <begin position="1"/>
        <end position="21"/>
    </location>
</feature>
<sequence>MSKNTRGLAAISSALLAVLLASTLQQKRLPASPYSLSPPPTHKLLVPEEAEGRQQHHHRRQKCDEQAKWVGKMASLHNATLVLTVDRKGCANFTSLQKAVDAVPDHDAAVRTLIAVDSGVYTEKVVVWSNKTGVTVQGRGNLNSSIVWNDTANSSGGTFYSATFTVLADMFVAYNISVQNTARPANPGDAGGQAVALRVAGDQAAFYWCGFYSSQDTLLDEQGRHFFRDCYVEGSIDFIFGNARSLYLGCTISSVANAATDGSVTGSITAQGRASAAEKTGFAFVRCSIVGTGQVWLGRAWGPYATVVFARTYLAAVVAPGGWNDWNDPARQQSVFFGEYDCTGPGATAQRVSYARQLDQRQAAPFMDISYIDGSQWAVPPLLPPISMQGGIHGSNIIFEHANTKAATM</sequence>
<evidence type="ECO:0000256" key="5">
    <source>
        <dbReference type="ARBA" id="ARBA00022512"/>
    </source>
</evidence>
<evidence type="ECO:0000259" key="16">
    <source>
        <dbReference type="Pfam" id="PF01095"/>
    </source>
</evidence>
<keyword evidence="6" id="KW-0964">Secreted</keyword>
<evidence type="ECO:0000256" key="14">
    <source>
        <dbReference type="PROSITE-ProRule" id="PRU10040"/>
    </source>
</evidence>
<dbReference type="UniPathway" id="UPA00545">
    <property type="reaction ID" value="UER00823"/>
</dbReference>
<evidence type="ECO:0000256" key="6">
    <source>
        <dbReference type="ARBA" id="ARBA00022525"/>
    </source>
</evidence>
<reference evidence="17" key="1">
    <citation type="submission" date="2014-09" db="EMBL/GenBank/DDBJ databases">
        <authorList>
            <person name="Magalhaes I.L.F."/>
            <person name="Oliveira U."/>
            <person name="Santos F.R."/>
            <person name="Vidigal T.H.D.A."/>
            <person name="Brescovit A.D."/>
            <person name="Santos A.J."/>
        </authorList>
    </citation>
    <scope>NUCLEOTIDE SEQUENCE</scope>
    <source>
        <tissue evidence="17">Shoot tissue taken approximately 20 cm above the soil surface</tissue>
    </source>
</reference>
<keyword evidence="7 15" id="KW-0732">Signal</keyword>